<reference evidence="4" key="1">
    <citation type="submission" date="2020-08" db="EMBL/GenBank/DDBJ databases">
        <authorList>
            <person name="Uke A."/>
            <person name="Chhe C."/>
            <person name="Baramee S."/>
            <person name="Kosugi A."/>
        </authorList>
    </citation>
    <scope>NUCLEOTIDE SEQUENCE</scope>
    <source>
        <strain evidence="4">DA-C8</strain>
    </source>
</reference>
<dbReference type="AlphaFoldDB" id="A0A916QAT2"/>
<dbReference type="EMBL" id="BMAQ01000005">
    <property type="protein sequence ID" value="GFR37330.1"/>
    <property type="molecule type" value="Genomic_DNA"/>
</dbReference>
<comment type="caution">
    <text evidence="4">The sequence shown here is derived from an EMBL/GenBank/DDBJ whole genome shotgun (WGS) entry which is preliminary data.</text>
</comment>
<keyword evidence="5" id="KW-1185">Reference proteome</keyword>
<organism evidence="4 5">
    <name type="scientific">Insulibacter thermoxylanivorax</name>
    <dbReference type="NCBI Taxonomy" id="2749268"/>
    <lineage>
        <taxon>Bacteria</taxon>
        <taxon>Bacillati</taxon>
        <taxon>Bacillota</taxon>
        <taxon>Bacilli</taxon>
        <taxon>Bacillales</taxon>
        <taxon>Paenibacillaceae</taxon>
        <taxon>Insulibacter</taxon>
    </lineage>
</organism>
<dbReference type="InterPro" id="IPR011009">
    <property type="entry name" value="Kinase-like_dom_sf"/>
</dbReference>
<evidence type="ECO:0000259" key="3">
    <source>
        <dbReference type="Pfam" id="PF01636"/>
    </source>
</evidence>
<dbReference type="InterPro" id="IPR050249">
    <property type="entry name" value="Pseudomonas-type_ThrB"/>
</dbReference>
<dbReference type="Gene3D" id="3.90.1200.10">
    <property type="match status" value="1"/>
</dbReference>
<protein>
    <recommendedName>
        <fullName evidence="3">Aminoglycoside phosphotransferase domain-containing protein</fullName>
    </recommendedName>
</protein>
<evidence type="ECO:0000313" key="4">
    <source>
        <dbReference type="EMBL" id="GFR37330.1"/>
    </source>
</evidence>
<feature type="region of interest" description="Disordered" evidence="2">
    <location>
        <begin position="1"/>
        <end position="52"/>
    </location>
</feature>
<evidence type="ECO:0000313" key="5">
    <source>
        <dbReference type="Proteomes" id="UP000654993"/>
    </source>
</evidence>
<dbReference type="PANTHER" id="PTHR21064">
    <property type="entry name" value="AMINOGLYCOSIDE PHOSPHOTRANSFERASE DOMAIN-CONTAINING PROTEIN-RELATED"/>
    <property type="match status" value="1"/>
</dbReference>
<dbReference type="InterPro" id="IPR002575">
    <property type="entry name" value="Aminoglycoside_PTrfase"/>
</dbReference>
<evidence type="ECO:0000256" key="1">
    <source>
        <dbReference type="ARBA" id="ARBA00038240"/>
    </source>
</evidence>
<dbReference type="Gene3D" id="3.30.200.20">
    <property type="entry name" value="Phosphorylase Kinase, domain 1"/>
    <property type="match status" value="1"/>
</dbReference>
<dbReference type="RefSeq" id="WP_200965621.1">
    <property type="nucleotide sequence ID" value="NZ_BMAQ01000005.1"/>
</dbReference>
<feature type="compositionally biased region" description="Basic and acidic residues" evidence="2">
    <location>
        <begin position="7"/>
        <end position="29"/>
    </location>
</feature>
<comment type="similarity">
    <text evidence="1">Belongs to the pseudomonas-type ThrB family.</text>
</comment>
<reference evidence="4" key="2">
    <citation type="journal article" date="2021" name="Data Brief">
        <title>Draft genome sequence data of the facultative, thermophilic, xylanolytic bacterium Paenibacillus sp. strain DA-C8.</title>
        <authorList>
            <person name="Chhe C."/>
            <person name="Uke A."/>
            <person name="Baramee S."/>
            <person name="Ungkulpasvich U."/>
            <person name="Tachaapaikoon C."/>
            <person name="Pason P."/>
            <person name="Waeonukul R."/>
            <person name="Ratanakhanokchai K."/>
            <person name="Kosugi A."/>
        </authorList>
    </citation>
    <scope>NUCLEOTIDE SEQUENCE</scope>
    <source>
        <strain evidence="4">DA-C8</strain>
    </source>
</reference>
<proteinExistence type="inferred from homology"/>
<dbReference type="GO" id="GO:0019202">
    <property type="term" value="F:amino acid kinase activity"/>
    <property type="evidence" value="ECO:0007669"/>
    <property type="project" value="TreeGrafter"/>
</dbReference>
<accession>A0A916QAT2</accession>
<name>A0A916QAT2_9BACL</name>
<feature type="compositionally biased region" description="Basic and acidic residues" evidence="2">
    <location>
        <begin position="39"/>
        <end position="52"/>
    </location>
</feature>
<dbReference type="Proteomes" id="UP000654993">
    <property type="component" value="Unassembled WGS sequence"/>
</dbReference>
<dbReference type="PANTHER" id="PTHR21064:SF6">
    <property type="entry name" value="AMINOGLYCOSIDE PHOSPHOTRANSFERASE DOMAIN-CONTAINING PROTEIN"/>
    <property type="match status" value="1"/>
</dbReference>
<feature type="domain" description="Aminoglycoside phosphotransferase" evidence="3">
    <location>
        <begin position="76"/>
        <end position="324"/>
    </location>
</feature>
<evidence type="ECO:0000256" key="2">
    <source>
        <dbReference type="SAM" id="MobiDB-lite"/>
    </source>
</evidence>
<gene>
    <name evidence="4" type="ORF">PRECH8_06260</name>
</gene>
<sequence>MSQIEQENDKSAFSEQEKRAYTEREHDQRNSIADETYIEGEKDQEERRDDKTIEHEMLSVVEAFFPEGDWRELHLRGSGVNNTTRFIERAGRRYVLRIYETHREISKVTYEHQVLLALAKQDLSFRVPLPLTAANGETVVRTSEGKLAAMFHYMEGRPPQLQDAAQITQFGETTALLSQALSKVNPDQPPVYPPYYEIEQAHPKCDLQTFIKFCHQPSESFAAPDLRQALASIVKVVEPLQRRLELMKQLPHQLIHGDLNASNALADDTGSITAVLDFEFVTVDLRVMEPAVFISDLIRRGQDVSREGRSLQQIEAYLAGYRRYIELTPEEIACIPDLLLLRRLDVVMHFLGRYWEGIDDEQIVIDQIHYLYAMTMWLDLYADRLVRLLRG</sequence>
<dbReference type="Pfam" id="PF01636">
    <property type="entry name" value="APH"/>
    <property type="match status" value="1"/>
</dbReference>
<dbReference type="SUPFAM" id="SSF56112">
    <property type="entry name" value="Protein kinase-like (PK-like)"/>
    <property type="match status" value="1"/>
</dbReference>